<keyword evidence="2" id="KW-1185">Reference proteome</keyword>
<protein>
    <submittedName>
        <fullName evidence="1">Uncharacterized protein</fullName>
    </submittedName>
</protein>
<evidence type="ECO:0000313" key="2">
    <source>
        <dbReference type="Proteomes" id="UP000014155"/>
    </source>
</evidence>
<dbReference type="PATRIC" id="fig|1195236.3.peg.244"/>
<proteinExistence type="predicted"/>
<reference evidence="1 2" key="1">
    <citation type="journal article" date="2013" name="Genome Announc.">
        <title>Draft Genome Sequence of the Cellulolytic, Mesophilic, Anaerobic Bacterium Clostridium termitidis Strain CT1112 (DSM 5398).</title>
        <authorList>
            <person name="Lal S."/>
            <person name="Ramachandran U."/>
            <person name="Zhang X."/>
            <person name="Munir R."/>
            <person name="Sparling R."/>
            <person name="Levin D.B."/>
        </authorList>
    </citation>
    <scope>NUCLEOTIDE SEQUENCE [LARGE SCALE GENOMIC DNA]</scope>
    <source>
        <strain evidence="1 2">CT1112</strain>
    </source>
</reference>
<organism evidence="1 2">
    <name type="scientific">Ruminiclostridium cellobioparum subsp. termitidis CT1112</name>
    <dbReference type="NCBI Taxonomy" id="1195236"/>
    <lineage>
        <taxon>Bacteria</taxon>
        <taxon>Bacillati</taxon>
        <taxon>Bacillota</taxon>
        <taxon>Clostridia</taxon>
        <taxon>Eubacteriales</taxon>
        <taxon>Oscillospiraceae</taxon>
        <taxon>Ruminiclostridium</taxon>
    </lineage>
</organism>
<evidence type="ECO:0000313" key="1">
    <source>
        <dbReference type="EMBL" id="EMS74011.1"/>
    </source>
</evidence>
<dbReference type="EMBL" id="AORV01000008">
    <property type="protein sequence ID" value="EMS74011.1"/>
    <property type="molecule type" value="Genomic_DNA"/>
</dbReference>
<gene>
    <name evidence="1" type="ORF">CTER_5137</name>
</gene>
<sequence>MPFGFEQKQILKQKAEKESYKNYQKQYVDVQSLITNEGKLIPLVVYFDSDHKYEIDKILEMKKAASLKVGGTGIRYKVRICNKETYLFFDDGEFKFFVERKIKR</sequence>
<accession>S0FUL6</accession>
<name>S0FUL6_RUMCE</name>
<dbReference type="RefSeq" id="WP_004623040.1">
    <property type="nucleotide sequence ID" value="NZ_AORV01000008.1"/>
</dbReference>
<dbReference type="STRING" id="1195236.CTER_5137"/>
<dbReference type="Proteomes" id="UP000014155">
    <property type="component" value="Unassembled WGS sequence"/>
</dbReference>
<comment type="caution">
    <text evidence="1">The sequence shown here is derived from an EMBL/GenBank/DDBJ whole genome shotgun (WGS) entry which is preliminary data.</text>
</comment>
<dbReference type="AlphaFoldDB" id="S0FUL6"/>